<feature type="domain" description="DUF4878" evidence="2">
    <location>
        <begin position="19"/>
        <end position="134"/>
    </location>
</feature>
<name>A0A9D1TUF8_9GAMM</name>
<dbReference type="Proteomes" id="UP000823934">
    <property type="component" value="Unassembled WGS sequence"/>
</dbReference>
<sequence>MLKQLKMFFAVMFIAVVAVACGGSSDQPEDVAKEFITVFEKGDSKRLLDIIYIDEKDNTPETKAMIEGKLSMMVGMAQGEMEAKGGIKDIKVDRVEYNSDKSKAAVYLIVTYKDGEVSGPDEVGTVKTKDGWKVEL</sequence>
<keyword evidence="1" id="KW-0732">Signal</keyword>
<dbReference type="PROSITE" id="PS51257">
    <property type="entry name" value="PROKAR_LIPOPROTEIN"/>
    <property type="match status" value="1"/>
</dbReference>
<evidence type="ECO:0000313" key="3">
    <source>
        <dbReference type="EMBL" id="HIW06767.1"/>
    </source>
</evidence>
<comment type="caution">
    <text evidence="3">The sequence shown here is derived from an EMBL/GenBank/DDBJ whole genome shotgun (WGS) entry which is preliminary data.</text>
</comment>
<dbReference type="Pfam" id="PF12870">
    <property type="entry name" value="DUF4878"/>
    <property type="match status" value="1"/>
</dbReference>
<dbReference type="InterPro" id="IPR024267">
    <property type="entry name" value="DUF4878"/>
</dbReference>
<dbReference type="AlphaFoldDB" id="A0A9D1TUF8"/>
<organism evidence="3 4">
    <name type="scientific">Candidatus Ignatzschineria merdigallinarum</name>
    <dbReference type="NCBI Taxonomy" id="2838621"/>
    <lineage>
        <taxon>Bacteria</taxon>
        <taxon>Pseudomonadati</taxon>
        <taxon>Pseudomonadota</taxon>
        <taxon>Gammaproteobacteria</taxon>
        <taxon>Cardiobacteriales</taxon>
        <taxon>Ignatzschineriaceae</taxon>
        <taxon>Ignatzschineria</taxon>
    </lineage>
</organism>
<evidence type="ECO:0000259" key="2">
    <source>
        <dbReference type="Pfam" id="PF12870"/>
    </source>
</evidence>
<accession>A0A9D1TUF8</accession>
<evidence type="ECO:0000256" key="1">
    <source>
        <dbReference type="SAM" id="SignalP"/>
    </source>
</evidence>
<feature type="signal peptide" evidence="1">
    <location>
        <begin position="1"/>
        <end position="20"/>
    </location>
</feature>
<dbReference type="EMBL" id="DXHP01000123">
    <property type="protein sequence ID" value="HIW06767.1"/>
    <property type="molecule type" value="Genomic_DNA"/>
</dbReference>
<evidence type="ECO:0000313" key="4">
    <source>
        <dbReference type="Proteomes" id="UP000823934"/>
    </source>
</evidence>
<protein>
    <submittedName>
        <fullName evidence="3">DUF4878 domain-containing protein</fullName>
    </submittedName>
</protein>
<dbReference type="Gene3D" id="3.10.450.50">
    <property type="match status" value="1"/>
</dbReference>
<proteinExistence type="predicted"/>
<feature type="chain" id="PRO_5038361914" evidence="1">
    <location>
        <begin position="21"/>
        <end position="136"/>
    </location>
</feature>
<reference evidence="3" key="2">
    <citation type="submission" date="2021-04" db="EMBL/GenBank/DDBJ databases">
        <authorList>
            <person name="Gilroy R."/>
        </authorList>
    </citation>
    <scope>NUCLEOTIDE SEQUENCE</scope>
    <source>
        <strain evidence="3">CHK160-9182</strain>
    </source>
</reference>
<gene>
    <name evidence="3" type="ORF">H9889_05520</name>
</gene>
<reference evidence="3" key="1">
    <citation type="journal article" date="2021" name="PeerJ">
        <title>Extensive microbial diversity within the chicken gut microbiome revealed by metagenomics and culture.</title>
        <authorList>
            <person name="Gilroy R."/>
            <person name="Ravi A."/>
            <person name="Getino M."/>
            <person name="Pursley I."/>
            <person name="Horton D.L."/>
            <person name="Alikhan N.F."/>
            <person name="Baker D."/>
            <person name="Gharbi K."/>
            <person name="Hall N."/>
            <person name="Watson M."/>
            <person name="Adriaenssens E.M."/>
            <person name="Foster-Nyarko E."/>
            <person name="Jarju S."/>
            <person name="Secka A."/>
            <person name="Antonio M."/>
            <person name="Oren A."/>
            <person name="Chaudhuri R.R."/>
            <person name="La Ragione R."/>
            <person name="Hildebrand F."/>
            <person name="Pallen M.J."/>
        </authorList>
    </citation>
    <scope>NUCLEOTIDE SEQUENCE</scope>
    <source>
        <strain evidence="3">CHK160-9182</strain>
    </source>
</reference>